<feature type="transmembrane region" description="Helical" evidence="8">
    <location>
        <begin position="398"/>
        <end position="419"/>
    </location>
</feature>
<dbReference type="SUPFAM" id="SSF103473">
    <property type="entry name" value="MFS general substrate transporter"/>
    <property type="match status" value="2"/>
</dbReference>
<evidence type="ECO:0000313" key="10">
    <source>
        <dbReference type="EMBL" id="OAB76471.1"/>
    </source>
</evidence>
<feature type="transmembrane region" description="Helical" evidence="8">
    <location>
        <begin position="226"/>
        <end position="245"/>
    </location>
</feature>
<evidence type="ECO:0000259" key="9">
    <source>
        <dbReference type="PROSITE" id="PS50850"/>
    </source>
</evidence>
<proteinExistence type="inferred from homology"/>
<evidence type="ECO:0000256" key="2">
    <source>
        <dbReference type="ARBA" id="ARBA00008537"/>
    </source>
</evidence>
<dbReference type="Gene3D" id="1.20.1720.10">
    <property type="entry name" value="Multidrug resistance protein D"/>
    <property type="match status" value="1"/>
</dbReference>
<dbReference type="AlphaFoldDB" id="A0A167FEK1"/>
<evidence type="ECO:0000256" key="7">
    <source>
        <dbReference type="ARBA" id="ARBA00023136"/>
    </source>
</evidence>
<gene>
    <name evidence="10" type="ORF">PNBC_03410</name>
</gene>
<dbReference type="Gene3D" id="1.20.1250.20">
    <property type="entry name" value="MFS general substrate transporter like domains"/>
    <property type="match status" value="1"/>
</dbReference>
<evidence type="ECO:0000256" key="5">
    <source>
        <dbReference type="ARBA" id="ARBA00022692"/>
    </source>
</evidence>
<sequence length="490" mass="53455">MNNKSYPIHLLSVTSLGVLLVTLNLSSLNVALPELTAHFKADALESNWILLSYMLFTSVLILVFGKLSDIYGRRTLYLTGLILFTIVSLLCGLSPNVWTLIILRIIQAAGGALVITNTTPLITDAFKQKDLGTALGINVLVASAAQLLGPVVGGYLIYMLDWRWIFWFNVPIGLIGIIWAFIILRPVPGKLRGEKIDVIGNLCILFGLGGLVFAFSIGGIIGWNTIPVIVGGSMFVLFGAYFIWWEQRVKYPSIDFTLFRDRTFAMANLSTFLNSLARSSVVLLIALFYQVIYKENTFTVAIHVLPVTVGMIIASPIVGFLSGKYSTKLLSTVGLSISAIGMLLLTIHTHAEASTVWIGIGQFLVGFGSGVFMTPNTKSIMLTVPVEKRGMANGLRSMLQNMGTVISTAFSLMLVTSVLPPFLKDSIYQGVNARVTEADMSLISNGFQLAFAVMTILTLLAIAISFLRDEKREEMIIGTIQATIHPTKGR</sequence>
<dbReference type="OrthoDB" id="102502at2"/>
<feature type="transmembrane region" description="Helical" evidence="8">
    <location>
        <begin position="101"/>
        <end position="123"/>
    </location>
</feature>
<evidence type="ECO:0000256" key="6">
    <source>
        <dbReference type="ARBA" id="ARBA00022989"/>
    </source>
</evidence>
<evidence type="ECO:0000256" key="3">
    <source>
        <dbReference type="ARBA" id="ARBA00022448"/>
    </source>
</evidence>
<feature type="domain" description="Major facilitator superfamily (MFS) profile" evidence="9">
    <location>
        <begin position="10"/>
        <end position="473"/>
    </location>
</feature>
<feature type="transmembrane region" description="Helical" evidence="8">
    <location>
        <begin position="298"/>
        <end position="322"/>
    </location>
</feature>
<evidence type="ECO:0000313" key="11">
    <source>
        <dbReference type="Proteomes" id="UP000077134"/>
    </source>
</evidence>
<evidence type="ECO:0000256" key="4">
    <source>
        <dbReference type="ARBA" id="ARBA00022475"/>
    </source>
</evidence>
<feature type="transmembrane region" description="Helical" evidence="8">
    <location>
        <begin position="164"/>
        <end position="184"/>
    </location>
</feature>
<feature type="transmembrane region" description="Helical" evidence="8">
    <location>
        <begin position="266"/>
        <end position="292"/>
    </location>
</feature>
<comment type="caution">
    <text evidence="10">The sequence shown here is derived from an EMBL/GenBank/DDBJ whole genome shotgun (WGS) entry which is preliminary data.</text>
</comment>
<feature type="transmembrane region" description="Helical" evidence="8">
    <location>
        <begin position="354"/>
        <end position="373"/>
    </location>
</feature>
<keyword evidence="11" id="KW-1185">Reference proteome</keyword>
<feature type="transmembrane region" description="Helical" evidence="8">
    <location>
        <begin position="47"/>
        <end position="64"/>
    </location>
</feature>
<keyword evidence="5 8" id="KW-0812">Transmembrane</keyword>
<feature type="transmembrane region" description="Helical" evidence="8">
    <location>
        <begin position="196"/>
        <end position="220"/>
    </location>
</feature>
<dbReference type="InterPro" id="IPR004638">
    <property type="entry name" value="EmrB-like"/>
</dbReference>
<comment type="subcellular location">
    <subcellularLocation>
        <location evidence="1">Cell membrane</location>
        <topology evidence="1">Multi-pass membrane protein</topology>
    </subcellularLocation>
</comment>
<dbReference type="RefSeq" id="WP_068655217.1">
    <property type="nucleotide sequence ID" value="NZ_CP017770.1"/>
</dbReference>
<dbReference type="Proteomes" id="UP000077134">
    <property type="component" value="Unassembled WGS sequence"/>
</dbReference>
<protein>
    <recommendedName>
        <fullName evidence="9">Major facilitator superfamily (MFS) profile domain-containing protein</fullName>
    </recommendedName>
</protein>
<feature type="transmembrane region" description="Helical" evidence="8">
    <location>
        <begin position="76"/>
        <end position="95"/>
    </location>
</feature>
<dbReference type="PANTHER" id="PTHR42718">
    <property type="entry name" value="MAJOR FACILITATOR SUPERFAMILY MULTIDRUG TRANSPORTER MFSC"/>
    <property type="match status" value="1"/>
</dbReference>
<keyword evidence="7 8" id="KW-0472">Membrane</keyword>
<dbReference type="InterPro" id="IPR011701">
    <property type="entry name" value="MFS"/>
</dbReference>
<keyword evidence="6 8" id="KW-1133">Transmembrane helix</keyword>
<organism evidence="10 11">
    <name type="scientific">Paenibacillus crassostreae</name>
    <dbReference type="NCBI Taxonomy" id="1763538"/>
    <lineage>
        <taxon>Bacteria</taxon>
        <taxon>Bacillati</taxon>
        <taxon>Bacillota</taxon>
        <taxon>Bacilli</taxon>
        <taxon>Bacillales</taxon>
        <taxon>Paenibacillaceae</taxon>
        <taxon>Paenibacillus</taxon>
    </lineage>
</organism>
<evidence type="ECO:0000256" key="1">
    <source>
        <dbReference type="ARBA" id="ARBA00004651"/>
    </source>
</evidence>
<accession>A0A167FEK1</accession>
<reference evidence="10 11" key="1">
    <citation type="submission" date="2016-02" db="EMBL/GenBank/DDBJ databases">
        <title>Paenibacillus sp. LPB0068, isolated from Crassostrea gigas.</title>
        <authorList>
            <person name="Shin S.-K."/>
            <person name="Yi H."/>
        </authorList>
    </citation>
    <scope>NUCLEOTIDE SEQUENCE [LARGE SCALE GENOMIC DNA]</scope>
    <source>
        <strain evidence="10 11">LPB0068</strain>
    </source>
</reference>
<feature type="transmembrane region" description="Helical" evidence="8">
    <location>
        <begin position="447"/>
        <end position="467"/>
    </location>
</feature>
<keyword evidence="4" id="KW-1003">Cell membrane</keyword>
<dbReference type="EMBL" id="LSFN01000005">
    <property type="protein sequence ID" value="OAB76471.1"/>
    <property type="molecule type" value="Genomic_DNA"/>
</dbReference>
<dbReference type="GO" id="GO:0022857">
    <property type="term" value="F:transmembrane transporter activity"/>
    <property type="evidence" value="ECO:0007669"/>
    <property type="project" value="InterPro"/>
</dbReference>
<feature type="transmembrane region" description="Helical" evidence="8">
    <location>
        <begin position="329"/>
        <end position="348"/>
    </location>
</feature>
<evidence type="ECO:0000256" key="8">
    <source>
        <dbReference type="SAM" id="Phobius"/>
    </source>
</evidence>
<dbReference type="InterPro" id="IPR020846">
    <property type="entry name" value="MFS_dom"/>
</dbReference>
<dbReference type="NCBIfam" id="TIGR00711">
    <property type="entry name" value="efflux_EmrB"/>
    <property type="match status" value="1"/>
</dbReference>
<comment type="similarity">
    <text evidence="2">Belongs to the major facilitator superfamily. EmrB family.</text>
</comment>
<dbReference type="PROSITE" id="PS50850">
    <property type="entry name" value="MFS"/>
    <property type="match status" value="1"/>
</dbReference>
<dbReference type="Pfam" id="PF07690">
    <property type="entry name" value="MFS_1"/>
    <property type="match status" value="2"/>
</dbReference>
<dbReference type="CDD" id="cd17321">
    <property type="entry name" value="MFS_MMR_MDR_like"/>
    <property type="match status" value="1"/>
</dbReference>
<dbReference type="InterPro" id="IPR036259">
    <property type="entry name" value="MFS_trans_sf"/>
</dbReference>
<name>A0A167FEK1_9BACL</name>
<keyword evidence="3" id="KW-0813">Transport</keyword>
<feature type="transmembrane region" description="Helical" evidence="8">
    <location>
        <begin position="135"/>
        <end position="158"/>
    </location>
</feature>
<dbReference type="KEGG" id="pcx:LPB68_00120"/>
<dbReference type="GO" id="GO:0005886">
    <property type="term" value="C:plasma membrane"/>
    <property type="evidence" value="ECO:0007669"/>
    <property type="project" value="UniProtKB-SubCell"/>
</dbReference>
<dbReference type="PANTHER" id="PTHR42718:SF9">
    <property type="entry name" value="MAJOR FACILITATOR SUPERFAMILY MULTIDRUG TRANSPORTER MFSC"/>
    <property type="match status" value="1"/>
</dbReference>
<dbReference type="KEGG" id="pcx:LPB68_21330"/>
<dbReference type="STRING" id="1763538.LPB68_00120"/>